<dbReference type="PROSITE" id="PS50056">
    <property type="entry name" value="TYR_PHOSPHATASE_2"/>
    <property type="match status" value="1"/>
</dbReference>
<reference evidence="2" key="1">
    <citation type="submission" date="2020-01" db="EMBL/GenBank/DDBJ databases">
        <authorList>
            <person name="Meier V. D."/>
            <person name="Meier V D."/>
        </authorList>
    </citation>
    <scope>NUCLEOTIDE SEQUENCE</scope>
    <source>
        <strain evidence="2">HLG_WM_MAG_03</strain>
    </source>
</reference>
<dbReference type="InterPro" id="IPR055214">
    <property type="entry name" value="PTP-NADK"/>
</dbReference>
<dbReference type="SUPFAM" id="SSF52799">
    <property type="entry name" value="(Phosphotyrosine protein) phosphatases II"/>
    <property type="match status" value="1"/>
</dbReference>
<accession>A0A6S6S707</accession>
<dbReference type="InterPro" id="IPR029021">
    <property type="entry name" value="Prot-tyrosine_phosphatase-like"/>
</dbReference>
<evidence type="ECO:0000313" key="2">
    <source>
        <dbReference type="EMBL" id="CAA6804151.1"/>
    </source>
</evidence>
<organism evidence="2">
    <name type="scientific">uncultured Sulfurovum sp</name>
    <dbReference type="NCBI Taxonomy" id="269237"/>
    <lineage>
        <taxon>Bacteria</taxon>
        <taxon>Pseudomonadati</taxon>
        <taxon>Campylobacterota</taxon>
        <taxon>Epsilonproteobacteria</taxon>
        <taxon>Campylobacterales</taxon>
        <taxon>Sulfurovaceae</taxon>
        <taxon>Sulfurovum</taxon>
        <taxon>environmental samples</taxon>
    </lineage>
</organism>
<feature type="domain" description="Tyrosine specific protein phosphatases" evidence="1">
    <location>
        <begin position="115"/>
        <end position="150"/>
    </location>
</feature>
<evidence type="ECO:0000259" key="1">
    <source>
        <dbReference type="PROSITE" id="PS50056"/>
    </source>
</evidence>
<dbReference type="AlphaFoldDB" id="A0A6S6S707"/>
<dbReference type="InterPro" id="IPR000387">
    <property type="entry name" value="Tyr_Pase_dom"/>
</dbReference>
<gene>
    <name evidence="2" type="ORF">HELGO_WM35569</name>
</gene>
<dbReference type="EMBL" id="CACVAR010000123">
    <property type="protein sequence ID" value="CAA6804151.1"/>
    <property type="molecule type" value="Genomic_DNA"/>
</dbReference>
<proteinExistence type="predicted"/>
<name>A0A6S6S707_9BACT</name>
<dbReference type="Gene3D" id="3.90.190.10">
    <property type="entry name" value="Protein tyrosine phosphatase superfamily"/>
    <property type="match status" value="1"/>
</dbReference>
<protein>
    <submittedName>
        <fullName evidence="2">Protein phosphatase</fullName>
    </submittedName>
</protein>
<sequence>MKKVLKFLGLFLLVGGALYVWQVHFNYRFETISDNRVYKSALIHPDRLEDFLVDNNIKTVVDLLDPGVQDALNPAKQAEINAEDKAINKINEKYNLNIKHVNIPSGQVPTKATLTKFFEVLDREESYPILIHCYHGTGRAQMYSALYRVEYEQWSNSDARAKTRVVVEGLGYRSSFSDGKEKGDFLMSYKARNSGEHSTFNILDK</sequence>
<dbReference type="Pfam" id="PF22741">
    <property type="entry name" value="PTP-NADK"/>
    <property type="match status" value="1"/>
</dbReference>